<dbReference type="EMBL" id="FNPB01000003">
    <property type="protein sequence ID" value="SDX84215.1"/>
    <property type="molecule type" value="Genomic_DNA"/>
</dbReference>
<dbReference type="STRING" id="660517.SAMN04487946_10352"/>
<dbReference type="Pfam" id="PF09997">
    <property type="entry name" value="DUF2238"/>
    <property type="match status" value="1"/>
</dbReference>
<organism evidence="2 3">
    <name type="scientific">Halobellus clavatus</name>
    <dbReference type="NCBI Taxonomy" id="660517"/>
    <lineage>
        <taxon>Archaea</taxon>
        <taxon>Methanobacteriati</taxon>
        <taxon>Methanobacteriota</taxon>
        <taxon>Stenosarchaea group</taxon>
        <taxon>Halobacteria</taxon>
        <taxon>Halobacteriales</taxon>
        <taxon>Haloferacaceae</taxon>
        <taxon>Halobellus</taxon>
    </lineage>
</organism>
<reference evidence="3" key="1">
    <citation type="submission" date="2016-10" db="EMBL/GenBank/DDBJ databases">
        <authorList>
            <person name="Varghese N."/>
            <person name="Submissions S."/>
        </authorList>
    </citation>
    <scope>NUCLEOTIDE SEQUENCE [LARGE SCALE GENOMIC DNA]</scope>
    <source>
        <strain evidence="3">CGMCC 1.10118</strain>
    </source>
</reference>
<dbReference type="OrthoDB" id="313603at2157"/>
<evidence type="ECO:0000313" key="2">
    <source>
        <dbReference type="EMBL" id="SDX84215.1"/>
    </source>
</evidence>
<keyword evidence="1" id="KW-0812">Transmembrane</keyword>
<gene>
    <name evidence="2" type="ORF">SAMN04487946_10352</name>
</gene>
<dbReference type="AlphaFoldDB" id="A0A1H3F032"/>
<keyword evidence="1" id="KW-0472">Membrane</keyword>
<feature type="transmembrane region" description="Helical" evidence="1">
    <location>
        <begin position="69"/>
        <end position="90"/>
    </location>
</feature>
<accession>A0A1H3F032</accession>
<dbReference type="Proteomes" id="UP000199170">
    <property type="component" value="Unassembled WGS sequence"/>
</dbReference>
<feature type="transmembrane region" description="Helical" evidence="1">
    <location>
        <begin position="138"/>
        <end position="159"/>
    </location>
</feature>
<proteinExistence type="predicted"/>
<evidence type="ECO:0008006" key="4">
    <source>
        <dbReference type="Google" id="ProtNLM"/>
    </source>
</evidence>
<feature type="transmembrane region" description="Helical" evidence="1">
    <location>
        <begin position="21"/>
        <end position="49"/>
    </location>
</feature>
<feature type="transmembrane region" description="Helical" evidence="1">
    <location>
        <begin position="97"/>
        <end position="118"/>
    </location>
</feature>
<protein>
    <recommendedName>
        <fullName evidence="4">DUF2238 domain-containing protein</fullName>
    </recommendedName>
</protein>
<dbReference type="RefSeq" id="WP_089766243.1">
    <property type="nucleotide sequence ID" value="NZ_FNPB01000003.1"/>
</dbReference>
<keyword evidence="3" id="KW-1185">Reference proteome</keyword>
<evidence type="ECO:0000256" key="1">
    <source>
        <dbReference type="SAM" id="Phobius"/>
    </source>
</evidence>
<evidence type="ECO:0000313" key="3">
    <source>
        <dbReference type="Proteomes" id="UP000199170"/>
    </source>
</evidence>
<keyword evidence="1" id="KW-1133">Transmembrane helix</keyword>
<sequence>MRIRDVLHISERRQRQAARGMQLFLLLAFVGGLVARNAGVAINALVGLLVTFLPGVLERDLGIPIDAGLALWISAAVFLHALGTITIPGVGKPYVDIWWWDHLTHALSASLVAGVGYATTRAVDLHSEHVSFPARFQFVFILLFVVAFGVLWEVIEFGIGLAASMTGTKGVLTQYGLEDSMLDLVFDTVGAILVAVYGSEQLSEVVDALSDRLADGRDGDARL</sequence>
<dbReference type="InterPro" id="IPR014509">
    <property type="entry name" value="YjdF-like"/>
</dbReference>
<name>A0A1H3F032_9EURY</name>